<protein>
    <submittedName>
        <fullName evidence="4">Drug/metabolite transporter (DMT)-like permease</fullName>
    </submittedName>
</protein>
<dbReference type="InterPro" id="IPR037185">
    <property type="entry name" value="EmrE-like"/>
</dbReference>
<name>A0A7X5QZU1_9MICO</name>
<proteinExistence type="inferred from homology"/>
<dbReference type="RefSeq" id="WP_167148110.1">
    <property type="nucleotide sequence ID" value="NZ_JAAMOX010000001.1"/>
</dbReference>
<dbReference type="SUPFAM" id="SSF103481">
    <property type="entry name" value="Multidrug resistance efflux transporter EmrE"/>
    <property type="match status" value="2"/>
</dbReference>
<reference evidence="4 5" key="1">
    <citation type="submission" date="2020-02" db="EMBL/GenBank/DDBJ databases">
        <title>Sequencing the genomes of 1000 actinobacteria strains.</title>
        <authorList>
            <person name="Klenk H.-P."/>
        </authorList>
    </citation>
    <scope>NUCLEOTIDE SEQUENCE [LARGE SCALE GENOMIC DNA]</scope>
    <source>
        <strain evidence="4 5">DSM 27960</strain>
    </source>
</reference>
<evidence type="ECO:0000259" key="3">
    <source>
        <dbReference type="Pfam" id="PF00892"/>
    </source>
</evidence>
<evidence type="ECO:0000313" key="5">
    <source>
        <dbReference type="Proteomes" id="UP000541033"/>
    </source>
</evidence>
<keyword evidence="2" id="KW-1133">Transmembrane helix</keyword>
<evidence type="ECO:0000313" key="4">
    <source>
        <dbReference type="EMBL" id="NIH52917.1"/>
    </source>
</evidence>
<dbReference type="AlphaFoldDB" id="A0A7X5QZU1"/>
<feature type="transmembrane region" description="Helical" evidence="2">
    <location>
        <begin position="28"/>
        <end position="50"/>
    </location>
</feature>
<comment type="similarity">
    <text evidence="1">Belongs to the EamA transporter family.</text>
</comment>
<feature type="transmembrane region" description="Helical" evidence="2">
    <location>
        <begin position="262"/>
        <end position="281"/>
    </location>
</feature>
<sequence>MIFALMSAISHAAWNTVAKRGAGAGLPLLWVSNLIAIGALLPIAVTVLALHDAEPHWDWLLAGAVGALLHTAYSVLLQRGYSVADAAFVYPVSRGIAPVLVAFAGLALWQQPLSLTGWAGIACVSLAAVGLVGGGLRAAEVLARQVAVTLALGGAIAAYTLWDAWVVVTLGVDPLAYYVVLGALQTAVLSVLVRRRMREGLRSARAHPVITVSLAVLVPASYLFALVALGTTPVAVVAAIRSSSIVLASAAAVVFLGERLTVTRCASGVLAAVGVAMLAIGSRP</sequence>
<feature type="transmembrane region" description="Helical" evidence="2">
    <location>
        <begin position="206"/>
        <end position="228"/>
    </location>
</feature>
<feature type="transmembrane region" description="Helical" evidence="2">
    <location>
        <begin position="56"/>
        <end position="76"/>
    </location>
</feature>
<keyword evidence="2" id="KW-0472">Membrane</keyword>
<dbReference type="Proteomes" id="UP000541033">
    <property type="component" value="Unassembled WGS sequence"/>
</dbReference>
<keyword evidence="5" id="KW-1185">Reference proteome</keyword>
<feature type="transmembrane region" description="Helical" evidence="2">
    <location>
        <begin position="141"/>
        <end position="162"/>
    </location>
</feature>
<dbReference type="EMBL" id="JAAMOX010000001">
    <property type="protein sequence ID" value="NIH52917.1"/>
    <property type="molecule type" value="Genomic_DNA"/>
</dbReference>
<feature type="transmembrane region" description="Helical" evidence="2">
    <location>
        <begin position="174"/>
        <end position="194"/>
    </location>
</feature>
<evidence type="ECO:0000256" key="1">
    <source>
        <dbReference type="ARBA" id="ARBA00007362"/>
    </source>
</evidence>
<organism evidence="4 5">
    <name type="scientific">Lysinibacter cavernae</name>
    <dbReference type="NCBI Taxonomy" id="1640652"/>
    <lineage>
        <taxon>Bacteria</taxon>
        <taxon>Bacillati</taxon>
        <taxon>Actinomycetota</taxon>
        <taxon>Actinomycetes</taxon>
        <taxon>Micrococcales</taxon>
        <taxon>Microbacteriaceae</taxon>
        <taxon>Lysinibacter</taxon>
    </lineage>
</organism>
<dbReference type="Pfam" id="PF00892">
    <property type="entry name" value="EamA"/>
    <property type="match status" value="1"/>
</dbReference>
<feature type="transmembrane region" description="Helical" evidence="2">
    <location>
        <begin position="234"/>
        <end position="255"/>
    </location>
</feature>
<feature type="transmembrane region" description="Helical" evidence="2">
    <location>
        <begin position="115"/>
        <end position="134"/>
    </location>
</feature>
<dbReference type="Gene3D" id="1.10.3730.20">
    <property type="match status" value="2"/>
</dbReference>
<accession>A0A7X5QZU1</accession>
<keyword evidence="2" id="KW-0812">Transmembrane</keyword>
<dbReference type="GO" id="GO:0016020">
    <property type="term" value="C:membrane"/>
    <property type="evidence" value="ECO:0007669"/>
    <property type="project" value="InterPro"/>
</dbReference>
<comment type="caution">
    <text evidence="4">The sequence shown here is derived from an EMBL/GenBank/DDBJ whole genome shotgun (WGS) entry which is preliminary data.</text>
</comment>
<gene>
    <name evidence="4" type="ORF">FHX76_000785</name>
</gene>
<feature type="domain" description="EamA" evidence="3">
    <location>
        <begin position="2"/>
        <end position="131"/>
    </location>
</feature>
<dbReference type="InterPro" id="IPR000620">
    <property type="entry name" value="EamA_dom"/>
</dbReference>
<evidence type="ECO:0000256" key="2">
    <source>
        <dbReference type="SAM" id="Phobius"/>
    </source>
</evidence>
<feature type="transmembrane region" description="Helical" evidence="2">
    <location>
        <begin position="88"/>
        <end position="109"/>
    </location>
</feature>